<organism evidence="1 2">
    <name type="scientific">Candidatus Thiodubiliella endoseptemdiera</name>
    <dbReference type="NCBI Taxonomy" id="2738886"/>
    <lineage>
        <taxon>Bacteria</taxon>
        <taxon>Pseudomonadati</taxon>
        <taxon>Pseudomonadota</taxon>
        <taxon>Gammaproteobacteria</taxon>
        <taxon>Candidatus Pseudothioglobaceae</taxon>
        <taxon>Candidatus Thiodubiliella</taxon>
    </lineage>
</organism>
<dbReference type="Proteomes" id="UP000568751">
    <property type="component" value="Unassembled WGS sequence"/>
</dbReference>
<dbReference type="AlphaFoldDB" id="A0A853F3J2"/>
<comment type="caution">
    <text evidence="1">The sequence shown here is derived from an EMBL/GenBank/DDBJ whole genome shotgun (WGS) entry which is preliminary data.</text>
</comment>
<name>A0A853F3J2_9GAMM</name>
<sequence length="243" mass="27091">MHRAQQQKADIVSKAESLKLYADYSQTLNDTTQSIQEEYANDPQEGLKVLRANRETIAQSYLDSSLSQLSANKLHTKIATNQVSYNLANQMWATERETDIAINNVNDTVSQLVVGGRKETTALGIFTAIQAIEEVGQEVGFDVMGDNWEKYKNQQISLMIEGAIHYAAYAEPEDLPNFLKDLSKSKYVTGEALVEGSKVGHALAEKRQKEIDQDDKLSKKLLYLELVNNIVKAEDPPDVVLGI</sequence>
<proteinExistence type="predicted"/>
<evidence type="ECO:0000313" key="1">
    <source>
        <dbReference type="EMBL" id="NYT28554.1"/>
    </source>
</evidence>
<reference evidence="1 2" key="1">
    <citation type="submission" date="2020-05" db="EMBL/GenBank/DDBJ databases">
        <title>Horizontal transmission and recombination maintain forever young bacterial symbiont genomes.</title>
        <authorList>
            <person name="Russell S.L."/>
            <person name="Pepper-Tunick E."/>
            <person name="Svedberg J."/>
            <person name="Byrne A."/>
            <person name="Ruelas Castillo J."/>
            <person name="Vollmers C."/>
            <person name="Beinart R.A."/>
            <person name="Corbett-Detig R."/>
        </authorList>
    </citation>
    <scope>NUCLEOTIDE SEQUENCE [LARGE SCALE GENOMIC DNA]</scope>
    <source>
        <strain evidence="1">455</strain>
    </source>
</reference>
<gene>
    <name evidence="1" type="ORF">H0A76_12270</name>
</gene>
<dbReference type="EMBL" id="JACCHT010000003">
    <property type="protein sequence ID" value="NYT28554.1"/>
    <property type="molecule type" value="Genomic_DNA"/>
</dbReference>
<accession>A0A853F3J2</accession>
<evidence type="ECO:0000313" key="2">
    <source>
        <dbReference type="Proteomes" id="UP000568751"/>
    </source>
</evidence>
<protein>
    <submittedName>
        <fullName evidence="1">Uncharacterized protein</fullName>
    </submittedName>
</protein>